<accession>A0ACC7MWV8</accession>
<sequence>MRTTVFIKLMVLFATLNGVAASIAHAANLPNEISRISSACEGARAQAAVASTGAATAATASLGTDLGGSSPDTQSAQLASADSGSKSGANASVNTSACDGLMAKVATQAFAIDPVQDKGLTGESAFHDTQPNALPVSAVVWLFSSALLGFIVVANRRKI</sequence>
<evidence type="ECO:0000313" key="2">
    <source>
        <dbReference type="Proteomes" id="UP001622950"/>
    </source>
</evidence>
<organism evidence="1 2">
    <name type="scientific">Pseudomonas neuropathica</name>
    <dbReference type="NCBI Taxonomy" id="2730425"/>
    <lineage>
        <taxon>Bacteria</taxon>
        <taxon>Pseudomonadati</taxon>
        <taxon>Pseudomonadota</taxon>
        <taxon>Gammaproteobacteria</taxon>
        <taxon>Pseudomonadales</taxon>
        <taxon>Pseudomonadaceae</taxon>
        <taxon>Pseudomonas</taxon>
    </lineage>
</organism>
<evidence type="ECO:0000313" key="1">
    <source>
        <dbReference type="EMBL" id="MFK9083076.1"/>
    </source>
</evidence>
<dbReference type="Proteomes" id="UP001622950">
    <property type="component" value="Unassembled WGS sequence"/>
</dbReference>
<dbReference type="EMBL" id="JBJHQE010000043">
    <property type="protein sequence ID" value="MFK9083076.1"/>
    <property type="molecule type" value="Genomic_DNA"/>
</dbReference>
<reference evidence="1" key="1">
    <citation type="submission" date="2024-11" db="EMBL/GenBank/DDBJ databases">
        <authorList>
            <person name="Lucas J.A."/>
        </authorList>
    </citation>
    <scope>NUCLEOTIDE SEQUENCE</scope>
    <source>
        <strain evidence="1">Z 8.8</strain>
    </source>
</reference>
<gene>
    <name evidence="1" type="ORF">ACJEBM_20630</name>
</gene>
<comment type="caution">
    <text evidence="1">The sequence shown here is derived from an EMBL/GenBank/DDBJ whole genome shotgun (WGS) entry which is preliminary data.</text>
</comment>
<name>A0ACC7MWV8_9PSED</name>
<keyword evidence="2" id="KW-1185">Reference proteome</keyword>
<protein>
    <submittedName>
        <fullName evidence="1">Uncharacterized protein</fullName>
    </submittedName>
</protein>
<proteinExistence type="predicted"/>